<sequence length="564" mass="62507">MRSTFHLIALVAICLEFSCTDKHPKADLVLFNGNIYTLNQTEPKAEAVAVTDGKIVYVGNNVNANQWVADTTQIIDLEGKTVTPGFIEGHGHLMGIGANLLNLDLMNTRSYDEIVELVKAKVETAKKGEWIIGRGWHQDKWFVLPENMIDGFPTHHKLSDISPNNPVLLRHASGHALLANEKAMKLAGIDKKTANPDGGDIYKDLGGNPTGMLNETAQDLIKKVVPEESDERRIQMLNMAIEACLKNGITSFHDAGVGQKTIDLYESFLKNGLLKIRLYVMLDGSQKELLKEWYTTGPQIGLGDHFLTIRSIKLYADGALGSRGALLLEDYTDAPGVQGLRITPADHIMRVTEQGTKNGFQICTHCIGDRANHEVLDMYEIVLKSDTTKTNPRFRIEHAQHVAPDDIIRFGALGVIPSMQAIHMSSDRSWAIDRLGERRIVESAYMWQSLIEGGANVMNGTDAPVEPVNPLASFYASVTRQTLDGKPDNGYEPDQRMTREQALQAYTINNAYGAFEENIKGSVEIGKLADFTIFSKDIMKVPAQEILTTEIEYTIVNGKVLYQK</sequence>
<organism evidence="2 3">
    <name type="scientific">Reichenbachiella carrageenanivorans</name>
    <dbReference type="NCBI Taxonomy" id="2979869"/>
    <lineage>
        <taxon>Bacteria</taxon>
        <taxon>Pseudomonadati</taxon>
        <taxon>Bacteroidota</taxon>
        <taxon>Cytophagia</taxon>
        <taxon>Cytophagales</taxon>
        <taxon>Reichenbachiellaceae</taxon>
        <taxon>Reichenbachiella</taxon>
    </lineage>
</organism>
<dbReference type="InterPro" id="IPR013108">
    <property type="entry name" value="Amidohydro_3"/>
</dbReference>
<evidence type="ECO:0000313" key="2">
    <source>
        <dbReference type="EMBL" id="UXX77995.1"/>
    </source>
</evidence>
<dbReference type="InterPro" id="IPR011059">
    <property type="entry name" value="Metal-dep_hydrolase_composite"/>
</dbReference>
<dbReference type="InterPro" id="IPR033932">
    <property type="entry name" value="YtcJ-like"/>
</dbReference>
<dbReference type="PANTHER" id="PTHR22642:SF2">
    <property type="entry name" value="PROTEIN LONG AFTER FAR-RED 3"/>
    <property type="match status" value="1"/>
</dbReference>
<proteinExistence type="predicted"/>
<reference evidence="2" key="1">
    <citation type="submission" date="2022-10" db="EMBL/GenBank/DDBJ databases">
        <title>Comparative genomics and taxonomic characterization of three novel marine species of genus Reichenbachiella exhibiting antioxidant and polysaccharide degradation activities.</title>
        <authorList>
            <person name="Muhammad N."/>
            <person name="Lee Y.-J."/>
            <person name="Ko J."/>
            <person name="Kim S.-G."/>
        </authorList>
    </citation>
    <scope>NUCLEOTIDE SEQUENCE</scope>
    <source>
        <strain evidence="2">Wsw4-B4</strain>
    </source>
</reference>
<dbReference type="RefSeq" id="WP_263049742.1">
    <property type="nucleotide sequence ID" value="NZ_CP106735.1"/>
</dbReference>
<name>A0ABY6CVR5_9BACT</name>
<dbReference type="Gene3D" id="3.20.20.140">
    <property type="entry name" value="Metal-dependent hydrolases"/>
    <property type="match status" value="1"/>
</dbReference>
<dbReference type="Gene3D" id="2.30.40.10">
    <property type="entry name" value="Urease, subunit C, domain 1"/>
    <property type="match status" value="1"/>
</dbReference>
<dbReference type="Gene3D" id="3.10.310.70">
    <property type="match status" value="1"/>
</dbReference>
<dbReference type="EMBL" id="CP106735">
    <property type="protein sequence ID" value="UXX77995.1"/>
    <property type="molecule type" value="Genomic_DNA"/>
</dbReference>
<dbReference type="CDD" id="cd01300">
    <property type="entry name" value="YtcJ_like"/>
    <property type="match status" value="1"/>
</dbReference>
<dbReference type="SUPFAM" id="SSF51556">
    <property type="entry name" value="Metallo-dependent hydrolases"/>
    <property type="match status" value="1"/>
</dbReference>
<evidence type="ECO:0000313" key="3">
    <source>
        <dbReference type="Proteomes" id="UP001062165"/>
    </source>
</evidence>
<dbReference type="SUPFAM" id="SSF51338">
    <property type="entry name" value="Composite domain of metallo-dependent hydrolases"/>
    <property type="match status" value="1"/>
</dbReference>
<feature type="domain" description="Amidohydrolase 3" evidence="1">
    <location>
        <begin position="73"/>
        <end position="562"/>
    </location>
</feature>
<evidence type="ECO:0000259" key="1">
    <source>
        <dbReference type="Pfam" id="PF07969"/>
    </source>
</evidence>
<dbReference type="PANTHER" id="PTHR22642">
    <property type="entry name" value="IMIDAZOLONEPROPIONASE"/>
    <property type="match status" value="1"/>
</dbReference>
<dbReference type="InterPro" id="IPR032466">
    <property type="entry name" value="Metal_Hydrolase"/>
</dbReference>
<keyword evidence="3" id="KW-1185">Reference proteome</keyword>
<dbReference type="Proteomes" id="UP001062165">
    <property type="component" value="Chromosome"/>
</dbReference>
<gene>
    <name evidence="2" type="ORF">N7E81_11550</name>
</gene>
<accession>A0ABY6CVR5</accession>
<protein>
    <submittedName>
        <fullName evidence="2">Amidohydrolase</fullName>
    </submittedName>
</protein>
<dbReference type="Pfam" id="PF07969">
    <property type="entry name" value="Amidohydro_3"/>
    <property type="match status" value="1"/>
</dbReference>